<reference evidence="3" key="1">
    <citation type="journal article" date="2022" name="Proc. Natl. Acad. Sci. U.S.A.">
        <title>Life cycle and functional genomics of the unicellular red alga Galdieria for elucidating algal and plant evolution and industrial use.</title>
        <authorList>
            <person name="Hirooka S."/>
            <person name="Itabashi T."/>
            <person name="Ichinose T.M."/>
            <person name="Onuma R."/>
            <person name="Fujiwara T."/>
            <person name="Yamashita S."/>
            <person name="Jong L.W."/>
            <person name="Tomita R."/>
            <person name="Iwane A.H."/>
            <person name="Miyagishima S.Y."/>
        </authorList>
    </citation>
    <scope>NUCLEOTIDE SEQUENCE</scope>
    <source>
        <strain evidence="3">NBRC 102759</strain>
    </source>
</reference>
<evidence type="ECO:0000313" key="3">
    <source>
        <dbReference type="EMBL" id="GJQ14039.1"/>
    </source>
</evidence>
<dbReference type="OrthoDB" id="10332890at2759"/>
<dbReference type="EMBL" id="BQMJ01000050">
    <property type="protein sequence ID" value="GJQ14039.1"/>
    <property type="molecule type" value="Genomic_DNA"/>
</dbReference>
<keyword evidence="4" id="KW-1185">Reference proteome</keyword>
<name>A0A9C7Q0L1_9RHOD</name>
<protein>
    <submittedName>
        <fullName evidence="3">Uncharacterized protein</fullName>
    </submittedName>
</protein>
<feature type="region of interest" description="Disordered" evidence="1">
    <location>
        <begin position="87"/>
        <end position="111"/>
    </location>
</feature>
<feature type="chain" id="PRO_5038712207" evidence="2">
    <location>
        <begin position="18"/>
        <end position="289"/>
    </location>
</feature>
<feature type="signal peptide" evidence="2">
    <location>
        <begin position="1"/>
        <end position="17"/>
    </location>
</feature>
<dbReference type="AlphaFoldDB" id="A0A9C7Q0L1"/>
<sequence>MMTFSWLLWSRRVSTVANFWTTHPVSSPAPNWKAAYKRLKGSELKPYRYFAKDADGKDGQKDKKTGNSKEEIDGFDDIFDVTVKQEDQEAAERRAKEAKERKPKGDGSVRPEIPKQVEEQILKEFEKAVSGSAAQSIVEKYGLTKHHISVLSACSVSTQRLHAGPVERFGPIPIEKRVIGYIHLDILDAPLSVKAAIRRMTGQHYKGDFVKLACEKYPTSIENLVHVIWTMETIVRTAKETVGIQVDRTPLSNWQEIMKCVESVGYGKQTIDYLNMSYEKMSRSTGKQQ</sequence>
<proteinExistence type="predicted"/>
<comment type="caution">
    <text evidence="3">The sequence shown here is derived from an EMBL/GenBank/DDBJ whole genome shotgun (WGS) entry which is preliminary data.</text>
</comment>
<accession>A0A9C7Q0L1</accession>
<evidence type="ECO:0000256" key="2">
    <source>
        <dbReference type="SAM" id="SignalP"/>
    </source>
</evidence>
<evidence type="ECO:0000256" key="1">
    <source>
        <dbReference type="SAM" id="MobiDB-lite"/>
    </source>
</evidence>
<keyword evidence="2" id="KW-0732">Signal</keyword>
<reference evidence="3" key="2">
    <citation type="submission" date="2022-01" db="EMBL/GenBank/DDBJ databases">
        <authorList>
            <person name="Hirooka S."/>
            <person name="Miyagishima S.Y."/>
        </authorList>
    </citation>
    <scope>NUCLEOTIDE SEQUENCE</scope>
    <source>
        <strain evidence="3">NBRC 102759</strain>
    </source>
</reference>
<evidence type="ECO:0000313" key="4">
    <source>
        <dbReference type="Proteomes" id="UP001061958"/>
    </source>
</evidence>
<organism evidence="3 4">
    <name type="scientific">Galdieria partita</name>
    <dbReference type="NCBI Taxonomy" id="83374"/>
    <lineage>
        <taxon>Eukaryota</taxon>
        <taxon>Rhodophyta</taxon>
        <taxon>Bangiophyceae</taxon>
        <taxon>Galdieriales</taxon>
        <taxon>Galdieriaceae</taxon>
        <taxon>Galdieria</taxon>
    </lineage>
</organism>
<dbReference type="Proteomes" id="UP001061958">
    <property type="component" value="Unassembled WGS sequence"/>
</dbReference>
<gene>
    <name evidence="3" type="ORF">GpartN1_g5830.t1</name>
</gene>